<dbReference type="InterPro" id="IPR023485">
    <property type="entry name" value="Ptyr_pPase"/>
</dbReference>
<comment type="caution">
    <text evidence="3">The sequence shown here is derived from an EMBL/GenBank/DDBJ whole genome shotgun (WGS) entry which is preliminary data.</text>
</comment>
<dbReference type="InterPro" id="IPR036196">
    <property type="entry name" value="Ptyr_pPase_sf"/>
</dbReference>
<evidence type="ECO:0000313" key="3">
    <source>
        <dbReference type="EMBL" id="MFC4243336.1"/>
    </source>
</evidence>
<keyword evidence="4" id="KW-1185">Reference proteome</keyword>
<organism evidence="3 4">
    <name type="scientific">Gryllotalpicola reticulitermitis</name>
    <dbReference type="NCBI Taxonomy" id="1184153"/>
    <lineage>
        <taxon>Bacteria</taxon>
        <taxon>Bacillati</taxon>
        <taxon>Actinomycetota</taxon>
        <taxon>Actinomycetes</taxon>
        <taxon>Micrococcales</taxon>
        <taxon>Microbacteriaceae</taxon>
        <taxon>Gryllotalpicola</taxon>
    </lineage>
</organism>
<sequence>MNTSTPFRVLAVCSGNVCRSPLAELLLRNGLSARADLVVVSAGTIARPGQRMAAEMISAGVPFGLDPDAAVHHRAARLSEQSVAKADLILGLTREHRAAAVGIRPGAVSRTFTLNEFSRLVSAAEARSELTPAALVAGAASRRGPGAPRDPSLDDIDDPIGLPREEYDRVSAEIAQAVQGIVHALLDTKPSAGAQPRAPGSRTPALSFSFRPS</sequence>
<dbReference type="SMART" id="SM00226">
    <property type="entry name" value="LMWPc"/>
    <property type="match status" value="1"/>
</dbReference>
<accession>A0ABV8Q788</accession>
<reference evidence="4" key="1">
    <citation type="journal article" date="2019" name="Int. J. Syst. Evol. Microbiol.">
        <title>The Global Catalogue of Microorganisms (GCM) 10K type strain sequencing project: providing services to taxonomists for standard genome sequencing and annotation.</title>
        <authorList>
            <consortium name="The Broad Institute Genomics Platform"/>
            <consortium name="The Broad Institute Genome Sequencing Center for Infectious Disease"/>
            <person name="Wu L."/>
            <person name="Ma J."/>
        </authorList>
    </citation>
    <scope>NUCLEOTIDE SEQUENCE [LARGE SCALE GENOMIC DNA]</scope>
    <source>
        <strain evidence="4">CGMCC 1.10363</strain>
    </source>
</reference>
<feature type="compositionally biased region" description="Low complexity" evidence="1">
    <location>
        <begin position="137"/>
        <end position="150"/>
    </location>
</feature>
<protein>
    <submittedName>
        <fullName evidence="3">Low molecular weight phosphatase family protein</fullName>
    </submittedName>
</protein>
<dbReference type="PANTHER" id="PTHR11717">
    <property type="entry name" value="LOW MOLECULAR WEIGHT PROTEIN TYROSINE PHOSPHATASE"/>
    <property type="match status" value="1"/>
</dbReference>
<dbReference type="SUPFAM" id="SSF52788">
    <property type="entry name" value="Phosphotyrosine protein phosphatases I"/>
    <property type="match status" value="1"/>
</dbReference>
<dbReference type="RefSeq" id="WP_390228357.1">
    <property type="nucleotide sequence ID" value="NZ_JBHSCN010000005.1"/>
</dbReference>
<dbReference type="InterPro" id="IPR050438">
    <property type="entry name" value="LMW_PTPase"/>
</dbReference>
<feature type="region of interest" description="Disordered" evidence="1">
    <location>
        <begin position="137"/>
        <end position="158"/>
    </location>
</feature>
<dbReference type="Pfam" id="PF01451">
    <property type="entry name" value="LMWPc"/>
    <property type="match status" value="1"/>
</dbReference>
<feature type="region of interest" description="Disordered" evidence="1">
    <location>
        <begin position="189"/>
        <end position="213"/>
    </location>
</feature>
<proteinExistence type="predicted"/>
<dbReference type="Gene3D" id="3.40.50.2300">
    <property type="match status" value="1"/>
</dbReference>
<feature type="compositionally biased region" description="Polar residues" evidence="1">
    <location>
        <begin position="204"/>
        <end position="213"/>
    </location>
</feature>
<evidence type="ECO:0000259" key="2">
    <source>
        <dbReference type="SMART" id="SM00226"/>
    </source>
</evidence>
<gene>
    <name evidence="3" type="ORF">ACFOYW_08115</name>
</gene>
<dbReference type="Proteomes" id="UP001595900">
    <property type="component" value="Unassembled WGS sequence"/>
</dbReference>
<dbReference type="PANTHER" id="PTHR11717:SF31">
    <property type="entry name" value="LOW MOLECULAR WEIGHT PROTEIN-TYROSINE-PHOSPHATASE ETP-RELATED"/>
    <property type="match status" value="1"/>
</dbReference>
<evidence type="ECO:0000256" key="1">
    <source>
        <dbReference type="SAM" id="MobiDB-lite"/>
    </source>
</evidence>
<feature type="domain" description="Phosphotyrosine protein phosphatase I" evidence="2">
    <location>
        <begin position="7"/>
        <end position="184"/>
    </location>
</feature>
<dbReference type="EMBL" id="JBHSCN010000005">
    <property type="protein sequence ID" value="MFC4243336.1"/>
    <property type="molecule type" value="Genomic_DNA"/>
</dbReference>
<evidence type="ECO:0000313" key="4">
    <source>
        <dbReference type="Proteomes" id="UP001595900"/>
    </source>
</evidence>
<name>A0ABV8Q788_9MICO</name>